<feature type="region of interest" description="Disordered" evidence="2">
    <location>
        <begin position="1"/>
        <end position="129"/>
    </location>
</feature>
<dbReference type="EMBL" id="CP058607">
    <property type="protein sequence ID" value="QLG72732.1"/>
    <property type="molecule type" value="Genomic_DNA"/>
</dbReference>
<feature type="compositionally biased region" description="Acidic residues" evidence="2">
    <location>
        <begin position="14"/>
        <end position="65"/>
    </location>
</feature>
<dbReference type="Pfam" id="PF00022">
    <property type="entry name" value="Actin"/>
    <property type="match status" value="1"/>
</dbReference>
<evidence type="ECO:0000313" key="3">
    <source>
        <dbReference type="EMBL" id="QLG72732.1"/>
    </source>
</evidence>
<dbReference type="InterPro" id="IPR043129">
    <property type="entry name" value="ATPase_NBD"/>
</dbReference>
<dbReference type="RefSeq" id="XP_037144460.1">
    <property type="nucleotide sequence ID" value="XM_037288565.1"/>
</dbReference>
<sequence length="860" mass="97495">MSQETRESSIVYEDPIDIPLEEEDDDEEDEEDEQIGHSEDEEDGGGDDDDDDDDEDDEDDDDDGDNQGSEILRSSTATPISRPNTVSETGDTDGNDGDMEDGKRSPSSSQDRVNKFAKLDPTKAPPGKKVPLHLLEKRRLGRIKAAEEFARKLKQIGIEKIEANTLPPTGLFQPVLLINQKNYSSDYLKKDEQVFALRERKTIRNNAQVSTVNNTPDVTDLKNSQTEANDIINNPDEDIDLSDANTTIVIHPGSKFLKIGFAKDETPTVIPCCTAIPKSELADKEKSPKAPKISKEQSEKFENEKLEIQQSFRDRMRYYKRKMQPNSREQVLSYNKASKPQIIDSKGDPQRINWILDGDKRYYGDEAIKCSLEKFVIRYPFHNGGSFNISSPYYASLQDLLSDVIKLLEHAFSMEKFNLTPSQFSQYKVVLVIPDLFEKSHVELFIRTLLTEMQFQAVAIIQESLATCYGAGLSSSTCIVNIGATQTSIACIDEGTVLENSLVNLNYGGDDITKLFAIFLMQSAFPYKDWDITSPHGWLLAEQLKKDFVTFQDANVTVQLYNFNNRVPKAPLEKYELKVFDEVMLAPLAIFYPEIISTLHSTTKMNEQKNKILQAQLPISKDIFTECVNDWRSYSQNDCLNGTLYCGNNNDVDVITKILDLPTKIEDFQNEAPMNPDMRKNYTPLEKAIVQSITNASIPLDIAKMSTFYSNILVVGGGSNIPALDFILTDRINIWRPRLLSLTTFPNFYKKVLKQAKDMRATVKSGKAEEEEEEMKLKVDSMIKEELQKYWDSIEAQNGNEHLLPVNVLPPPRDMDPSMLIWKGASVLAQIKLVEELYLTSTDWDIHGSRILQYKCLFTY</sequence>
<reference evidence="3 4" key="1">
    <citation type="submission" date="2020-07" db="EMBL/GenBank/DDBJ databases">
        <title>The yeast mating-type switching endonuclease HO is a domesticated member of an unorthodox homing genetic element family.</title>
        <authorList>
            <person name="Coughlan A.Y."/>
            <person name="Lombardi L."/>
            <person name="Braun-Galleani S."/>
            <person name="Martos A.R."/>
            <person name="Galeote V."/>
            <person name="Bigey F."/>
            <person name="Dequin S."/>
            <person name="Byrne K.P."/>
            <person name="Wolfe K.H."/>
        </authorList>
    </citation>
    <scope>NUCLEOTIDE SEQUENCE [LARGE SCALE GENOMIC DNA]</scope>
    <source>
        <strain evidence="3 4">NRRL Y-6702</strain>
    </source>
</reference>
<dbReference type="Proteomes" id="UP000509704">
    <property type="component" value="Chromosome 4"/>
</dbReference>
<dbReference type="Gene3D" id="3.30.420.40">
    <property type="match status" value="1"/>
</dbReference>
<dbReference type="InterPro" id="IPR004000">
    <property type="entry name" value="Actin"/>
</dbReference>
<organism evidence="3 4">
    <name type="scientific">Zygotorulaspora mrakii</name>
    <name type="common">Zygosaccharomyces mrakii</name>
    <dbReference type="NCBI Taxonomy" id="42260"/>
    <lineage>
        <taxon>Eukaryota</taxon>
        <taxon>Fungi</taxon>
        <taxon>Dikarya</taxon>
        <taxon>Ascomycota</taxon>
        <taxon>Saccharomycotina</taxon>
        <taxon>Saccharomycetes</taxon>
        <taxon>Saccharomycetales</taxon>
        <taxon>Saccharomycetaceae</taxon>
        <taxon>Zygotorulaspora</taxon>
    </lineage>
</organism>
<dbReference type="GeneID" id="59236456"/>
<dbReference type="PANTHER" id="PTHR11937">
    <property type="entry name" value="ACTIN"/>
    <property type="match status" value="1"/>
</dbReference>
<comment type="similarity">
    <text evidence="1">Belongs to the actin family.</text>
</comment>
<proteinExistence type="inferred from homology"/>
<dbReference type="SUPFAM" id="SSF53067">
    <property type="entry name" value="Actin-like ATPase domain"/>
    <property type="match status" value="2"/>
</dbReference>
<dbReference type="CDD" id="cd10206">
    <property type="entry name" value="ASKHA_NBD_Arp8-like"/>
    <property type="match status" value="1"/>
</dbReference>
<name>A0A7H9B4P9_ZYGMR</name>
<keyword evidence="4" id="KW-1185">Reference proteome</keyword>
<dbReference type="OrthoDB" id="5572108at2759"/>
<evidence type="ECO:0000313" key="4">
    <source>
        <dbReference type="Proteomes" id="UP000509704"/>
    </source>
</evidence>
<accession>A0A7H9B4P9</accession>
<protein>
    <submittedName>
        <fullName evidence="3">Uncharacterized protein</fullName>
    </submittedName>
</protein>
<feature type="compositionally biased region" description="Basic and acidic residues" evidence="2">
    <location>
        <begin position="112"/>
        <end position="121"/>
    </location>
</feature>
<feature type="compositionally biased region" description="Polar residues" evidence="2">
    <location>
        <begin position="66"/>
        <end position="89"/>
    </location>
</feature>
<dbReference type="SMART" id="SM00268">
    <property type="entry name" value="ACTIN"/>
    <property type="match status" value="1"/>
</dbReference>
<evidence type="ECO:0000256" key="1">
    <source>
        <dbReference type="RuleBase" id="RU000487"/>
    </source>
</evidence>
<evidence type="ECO:0000256" key="2">
    <source>
        <dbReference type="SAM" id="MobiDB-lite"/>
    </source>
</evidence>
<dbReference type="AlphaFoldDB" id="A0A7H9B4P9"/>
<gene>
    <name evidence="3" type="ORF">HG535_0D04400</name>
</gene>
<dbReference type="KEGG" id="zmk:HG535_0D04400"/>
<feature type="region of interest" description="Disordered" evidence="2">
    <location>
        <begin position="281"/>
        <end position="301"/>
    </location>
</feature>
<feature type="compositionally biased region" description="Acidic residues" evidence="2">
    <location>
        <begin position="90"/>
        <end position="99"/>
    </location>
</feature>
<dbReference type="Gene3D" id="3.30.420.580">
    <property type="match status" value="1"/>
</dbReference>
<dbReference type="Gene3D" id="3.90.640.10">
    <property type="entry name" value="Actin, Chain A, domain 4"/>
    <property type="match status" value="1"/>
</dbReference>